<keyword evidence="5" id="KW-1185">Reference proteome</keyword>
<dbReference type="AlphaFoldDB" id="A0A975KB53"/>
<proteinExistence type="inferred from homology"/>
<dbReference type="PANTHER" id="PTHR48081">
    <property type="entry name" value="AB HYDROLASE SUPERFAMILY PROTEIN C4A8.06C"/>
    <property type="match status" value="1"/>
</dbReference>
<organism evidence="4 5">
    <name type="scientific">Sphingobium phenoxybenzoativorans</name>
    <dbReference type="NCBI Taxonomy" id="1592790"/>
    <lineage>
        <taxon>Bacteria</taxon>
        <taxon>Pseudomonadati</taxon>
        <taxon>Pseudomonadota</taxon>
        <taxon>Alphaproteobacteria</taxon>
        <taxon>Sphingomonadales</taxon>
        <taxon>Sphingomonadaceae</taxon>
        <taxon>Sphingobium</taxon>
    </lineage>
</organism>
<dbReference type="GO" id="GO:0004806">
    <property type="term" value="F:triacylglycerol lipase activity"/>
    <property type="evidence" value="ECO:0007669"/>
    <property type="project" value="TreeGrafter"/>
</dbReference>
<dbReference type="KEGG" id="spph:KFK14_06720"/>
<protein>
    <submittedName>
        <fullName evidence="4">Alpha/beta hydrolase fold domain-containing protein</fullName>
    </submittedName>
</protein>
<dbReference type="InterPro" id="IPR029058">
    <property type="entry name" value="AB_hydrolase_fold"/>
</dbReference>
<reference evidence="4" key="1">
    <citation type="submission" date="2021-04" db="EMBL/GenBank/DDBJ databases">
        <title>Isolation of p-tert-butylphenol degrading bacteria Sphingobium phenoxybenzoativorans Tas13 from active sludge.</title>
        <authorList>
            <person name="Li Y."/>
        </authorList>
    </citation>
    <scope>NUCLEOTIDE SEQUENCE</scope>
    <source>
        <strain evidence="4">Tas13</strain>
    </source>
</reference>
<keyword evidence="2 4" id="KW-0378">Hydrolase</keyword>
<dbReference type="PANTHER" id="PTHR48081:SF30">
    <property type="entry name" value="ACETYL-HYDROLASE LIPR-RELATED"/>
    <property type="match status" value="1"/>
</dbReference>
<dbReference type="InterPro" id="IPR013094">
    <property type="entry name" value="AB_hydrolase_3"/>
</dbReference>
<name>A0A975KB53_9SPHN</name>
<evidence type="ECO:0000313" key="4">
    <source>
        <dbReference type="EMBL" id="QUT08150.1"/>
    </source>
</evidence>
<evidence type="ECO:0000259" key="3">
    <source>
        <dbReference type="Pfam" id="PF07859"/>
    </source>
</evidence>
<dbReference type="Gene3D" id="3.40.50.1820">
    <property type="entry name" value="alpha/beta hydrolase"/>
    <property type="match status" value="1"/>
</dbReference>
<dbReference type="Pfam" id="PF07859">
    <property type="entry name" value="Abhydrolase_3"/>
    <property type="match status" value="1"/>
</dbReference>
<comment type="similarity">
    <text evidence="1">Belongs to the 'GDXG' lipolytic enzyme family.</text>
</comment>
<sequence length="340" mass="36144">MMLGVAALPAVAQTVEVPAMTLPPSTLLSAEARQVIARQQGIKAPDFAGDIMAARTFWGRYNDDRLAEMRAHFSTSEQHASIGGVPVDIVTPSKGISAKNANRVLINVHGGAFQWGAGSGALVEAIPIAATMGVKVVTVDYRLAPEHRYPAASQDVAAVYAALLKHYRPENIGIYGCSAGGVISAQTVAWLQKGKLPRPGALGTFCGTGAPYQGDSAYLSDPLVSGRPIHRGPLTGILANPYMDGVAADDPLAYPLSSDKVMAAFPPVLQLAGSRDFAASILTWQDRRLTMLGVTSELHLFDGLGHSFFVWPDMPESIEAYQLVSGFFDRHLGVKPLKSH</sequence>
<evidence type="ECO:0000256" key="1">
    <source>
        <dbReference type="ARBA" id="ARBA00010515"/>
    </source>
</evidence>
<dbReference type="EMBL" id="CP073910">
    <property type="protein sequence ID" value="QUT08150.1"/>
    <property type="molecule type" value="Genomic_DNA"/>
</dbReference>
<accession>A0A975KB53</accession>
<feature type="domain" description="Alpha/beta hydrolase fold-3" evidence="3">
    <location>
        <begin position="106"/>
        <end position="309"/>
    </location>
</feature>
<dbReference type="SUPFAM" id="SSF53474">
    <property type="entry name" value="alpha/beta-Hydrolases"/>
    <property type="match status" value="1"/>
</dbReference>
<dbReference type="Proteomes" id="UP000681425">
    <property type="component" value="Chromosome"/>
</dbReference>
<evidence type="ECO:0000256" key="2">
    <source>
        <dbReference type="ARBA" id="ARBA00022801"/>
    </source>
</evidence>
<gene>
    <name evidence="4" type="ORF">KFK14_06720</name>
</gene>
<dbReference type="InterPro" id="IPR050300">
    <property type="entry name" value="GDXG_lipolytic_enzyme"/>
</dbReference>
<evidence type="ECO:0000313" key="5">
    <source>
        <dbReference type="Proteomes" id="UP000681425"/>
    </source>
</evidence>